<dbReference type="Proteomes" id="UP000044602">
    <property type="component" value="Unassembled WGS sequence"/>
</dbReference>
<dbReference type="AlphaFoldDB" id="A0A0G4MPD0"/>
<protein>
    <submittedName>
        <fullName evidence="2">Uncharacterized protein</fullName>
    </submittedName>
</protein>
<feature type="non-terminal residue" evidence="2">
    <location>
        <position position="103"/>
    </location>
</feature>
<reference evidence="2 3" key="1">
    <citation type="submission" date="2015-05" db="EMBL/GenBank/DDBJ databases">
        <authorList>
            <person name="Wang D.B."/>
            <person name="Wang M."/>
        </authorList>
    </citation>
    <scope>NUCLEOTIDE SEQUENCE [LARGE SCALE GENOMIC DNA]</scope>
    <source>
        <strain evidence="2">VL1</strain>
    </source>
</reference>
<name>A0A0G4MPD0_VERLO</name>
<dbReference type="EMBL" id="CVQH01023843">
    <property type="protein sequence ID" value="CRK36012.1"/>
    <property type="molecule type" value="Genomic_DNA"/>
</dbReference>
<proteinExistence type="predicted"/>
<accession>A0A0G4MPD0</accession>
<evidence type="ECO:0000313" key="3">
    <source>
        <dbReference type="Proteomes" id="UP000044602"/>
    </source>
</evidence>
<feature type="region of interest" description="Disordered" evidence="1">
    <location>
        <begin position="77"/>
        <end position="103"/>
    </location>
</feature>
<organism evidence="2 3">
    <name type="scientific">Verticillium longisporum</name>
    <name type="common">Verticillium dahliae var. longisporum</name>
    <dbReference type="NCBI Taxonomy" id="100787"/>
    <lineage>
        <taxon>Eukaryota</taxon>
        <taxon>Fungi</taxon>
        <taxon>Dikarya</taxon>
        <taxon>Ascomycota</taxon>
        <taxon>Pezizomycotina</taxon>
        <taxon>Sordariomycetes</taxon>
        <taxon>Hypocreomycetidae</taxon>
        <taxon>Glomerellales</taxon>
        <taxon>Plectosphaerellaceae</taxon>
        <taxon>Verticillium</taxon>
    </lineage>
</organism>
<evidence type="ECO:0000313" key="2">
    <source>
        <dbReference type="EMBL" id="CRK36012.1"/>
    </source>
</evidence>
<evidence type="ECO:0000256" key="1">
    <source>
        <dbReference type="SAM" id="MobiDB-lite"/>
    </source>
</evidence>
<feature type="compositionally biased region" description="Low complexity" evidence="1">
    <location>
        <begin position="77"/>
        <end position="87"/>
    </location>
</feature>
<sequence>MTWLTAATPTTVFSTSTPRLATRTASASTRTATSGMLCTARAVSLRSRPRARSLARSSSRRPTLLARSLWAQSSTARAPAWTRATRAPKSRGSTVALCSRSTS</sequence>
<keyword evidence="3" id="KW-1185">Reference proteome</keyword>
<gene>
    <name evidence="2" type="ORF">BN1708_019891</name>
</gene>